<dbReference type="Pfam" id="PF11716">
    <property type="entry name" value="MDMPI_N"/>
    <property type="match status" value="1"/>
</dbReference>
<evidence type="ECO:0000313" key="2">
    <source>
        <dbReference type="EMBL" id="MEU8138154.1"/>
    </source>
</evidence>
<dbReference type="GO" id="GO:0016853">
    <property type="term" value="F:isomerase activity"/>
    <property type="evidence" value="ECO:0007669"/>
    <property type="project" value="UniProtKB-KW"/>
</dbReference>
<dbReference type="InterPro" id="IPR024344">
    <property type="entry name" value="MDMPI_metal-binding"/>
</dbReference>
<feature type="domain" description="Mycothiol-dependent maleylpyruvate isomerase metal-binding" evidence="1">
    <location>
        <begin position="13"/>
        <end position="101"/>
    </location>
</feature>
<evidence type="ECO:0000313" key="3">
    <source>
        <dbReference type="Proteomes" id="UP001551482"/>
    </source>
</evidence>
<reference evidence="2 3" key="1">
    <citation type="submission" date="2024-06" db="EMBL/GenBank/DDBJ databases">
        <title>The Natural Products Discovery Center: Release of the First 8490 Sequenced Strains for Exploring Actinobacteria Biosynthetic Diversity.</title>
        <authorList>
            <person name="Kalkreuter E."/>
            <person name="Kautsar S.A."/>
            <person name="Yang D."/>
            <person name="Bader C.D."/>
            <person name="Teijaro C.N."/>
            <person name="Fluegel L."/>
            <person name="Davis C.M."/>
            <person name="Simpson J.R."/>
            <person name="Lauterbach L."/>
            <person name="Steele A.D."/>
            <person name="Gui C."/>
            <person name="Meng S."/>
            <person name="Li G."/>
            <person name="Viehrig K."/>
            <person name="Ye F."/>
            <person name="Su P."/>
            <person name="Kiefer A.F."/>
            <person name="Nichols A."/>
            <person name="Cepeda A.J."/>
            <person name="Yan W."/>
            <person name="Fan B."/>
            <person name="Jiang Y."/>
            <person name="Adhikari A."/>
            <person name="Zheng C.-J."/>
            <person name="Schuster L."/>
            <person name="Cowan T.M."/>
            <person name="Smanski M.J."/>
            <person name="Chevrette M.G."/>
            <person name="De Carvalho L.P.S."/>
            <person name="Shen B."/>
        </authorList>
    </citation>
    <scope>NUCLEOTIDE SEQUENCE [LARGE SCALE GENOMIC DNA]</scope>
    <source>
        <strain evidence="2 3">NPDC048946</strain>
    </source>
</reference>
<dbReference type="EMBL" id="JBEZFP010000112">
    <property type="protein sequence ID" value="MEU8138154.1"/>
    <property type="molecule type" value="Genomic_DNA"/>
</dbReference>
<dbReference type="InterPro" id="IPR034660">
    <property type="entry name" value="DinB/YfiT-like"/>
</dbReference>
<name>A0ABV3DTC8_9ACTN</name>
<evidence type="ECO:0000259" key="1">
    <source>
        <dbReference type="Pfam" id="PF11716"/>
    </source>
</evidence>
<protein>
    <submittedName>
        <fullName evidence="2">Maleylpyruvate isomerase family mycothiol-dependent enzyme</fullName>
    </submittedName>
</protein>
<dbReference type="Gene3D" id="1.20.120.450">
    <property type="entry name" value="dinb family like domain"/>
    <property type="match status" value="1"/>
</dbReference>
<dbReference type="SUPFAM" id="SSF109854">
    <property type="entry name" value="DinB/YfiT-like putative metalloenzymes"/>
    <property type="match status" value="1"/>
</dbReference>
<keyword evidence="3" id="KW-1185">Reference proteome</keyword>
<keyword evidence="2" id="KW-0413">Isomerase</keyword>
<comment type="caution">
    <text evidence="2">The sequence shown here is derived from an EMBL/GenBank/DDBJ whole genome shotgun (WGS) entry which is preliminary data.</text>
</comment>
<organism evidence="2 3">
    <name type="scientific">Streptodolium elevatio</name>
    <dbReference type="NCBI Taxonomy" id="3157996"/>
    <lineage>
        <taxon>Bacteria</taxon>
        <taxon>Bacillati</taxon>
        <taxon>Actinomycetota</taxon>
        <taxon>Actinomycetes</taxon>
        <taxon>Kitasatosporales</taxon>
        <taxon>Streptomycetaceae</taxon>
        <taxon>Streptodolium</taxon>
    </lineage>
</organism>
<dbReference type="InterPro" id="IPR017517">
    <property type="entry name" value="Maleyloyr_isom"/>
</dbReference>
<dbReference type="RefSeq" id="WP_358361076.1">
    <property type="nucleotide sequence ID" value="NZ_JBEZFP010000112.1"/>
</dbReference>
<dbReference type="NCBIfam" id="TIGR03083">
    <property type="entry name" value="maleylpyruvate isomerase family mycothiol-dependent enzyme"/>
    <property type="match status" value="1"/>
</dbReference>
<sequence length="213" mass="22427">MTRDPRLPGRLLLAERDALLPVLRAAEPSAFALPTVLPGWCVRDVLAHCAAALTMAATDTLHDFGDEANAADIAARADLPISAVLDELEAGYAGAAEAIVARGGAWDALALGEWVHGGDVREAFGIGDAYASAGIDDALTLLQERMAQPFRALPPTDVRLPDRELRLGAPDAAPAATLETDAATLMRLIAGRSPDPERYTLKGAAPQVYVTFH</sequence>
<gene>
    <name evidence="2" type="ORF">AB0C36_32180</name>
</gene>
<accession>A0ABV3DTC8</accession>
<dbReference type="Proteomes" id="UP001551482">
    <property type="component" value="Unassembled WGS sequence"/>
</dbReference>
<proteinExistence type="predicted"/>